<evidence type="ECO:0000256" key="4">
    <source>
        <dbReference type="ARBA" id="ARBA00022801"/>
    </source>
</evidence>
<comment type="cofactor">
    <cofactor evidence="1">
        <name>Mn(2+)</name>
        <dbReference type="ChEBI" id="CHEBI:29035"/>
    </cofactor>
</comment>
<evidence type="ECO:0000256" key="3">
    <source>
        <dbReference type="ARBA" id="ARBA00022723"/>
    </source>
</evidence>
<dbReference type="InterPro" id="IPR000086">
    <property type="entry name" value="NUDIX_hydrolase_dom"/>
</dbReference>
<dbReference type="SUPFAM" id="SSF55811">
    <property type="entry name" value="Nudix"/>
    <property type="match status" value="1"/>
</dbReference>
<comment type="caution">
    <text evidence="8">The sequence shown here is derived from an EMBL/GenBank/DDBJ whole genome shotgun (WGS) entry which is preliminary data.</text>
</comment>
<dbReference type="PANTHER" id="PTHR12318:SF0">
    <property type="entry name" value="ACYL-COENZYME A DIPHOSPHATASE NUDT19"/>
    <property type="match status" value="1"/>
</dbReference>
<evidence type="ECO:0000256" key="6">
    <source>
        <dbReference type="ARBA" id="ARBA00023211"/>
    </source>
</evidence>
<sequence length="226" mass="24457">MRPKDAAGLVLIRVPRRGAPEILIGRRPARMGFLPGIHVVPGGRVDAADRIKLGQPHPDVARQLGTPNPAIFIQAALRETFEETGLLVGRPGALPDRGTETPLLAAYAAAGLAPDLAGFDYLCRAITPVTSRRRFNTRFFLGDGALATGELKGDGELEDLAWRPLGALSGLNLVDVTEYVLKTAIRRWQAGVPIGAEAPKLLNYRNDIMTLSRQQQPRQGLARHLP</sequence>
<keyword evidence="5" id="KW-0460">Magnesium</keyword>
<evidence type="ECO:0000256" key="1">
    <source>
        <dbReference type="ARBA" id="ARBA00001936"/>
    </source>
</evidence>
<accession>A0A4R6WJK8</accession>
<feature type="domain" description="Nudix hydrolase" evidence="7">
    <location>
        <begin position="3"/>
        <end position="187"/>
    </location>
</feature>
<evidence type="ECO:0000313" key="8">
    <source>
        <dbReference type="EMBL" id="TDQ80582.1"/>
    </source>
</evidence>
<evidence type="ECO:0000259" key="7">
    <source>
        <dbReference type="PROSITE" id="PS51462"/>
    </source>
</evidence>
<gene>
    <name evidence="8" type="ORF">A8950_3117</name>
</gene>
<name>A0A4R6WJK8_9PROT</name>
<dbReference type="PANTHER" id="PTHR12318">
    <property type="entry name" value="TESTOSTERONE-REGULATED PROTEIN RP2"/>
    <property type="match status" value="1"/>
</dbReference>
<reference evidence="8 9" key="1">
    <citation type="submission" date="2019-03" db="EMBL/GenBank/DDBJ databases">
        <title>Genomic Encyclopedia of Type Strains, Phase III (KMG-III): the genomes of soil and plant-associated and newly described type strains.</title>
        <authorList>
            <person name="Whitman W."/>
        </authorList>
    </citation>
    <scope>NUCLEOTIDE SEQUENCE [LARGE SCALE GENOMIC DNA]</scope>
    <source>
        <strain evidence="8 9">CGMCC 1.7660</strain>
    </source>
</reference>
<organism evidence="8 9">
    <name type="scientific">Dongia mobilis</name>
    <dbReference type="NCBI Taxonomy" id="578943"/>
    <lineage>
        <taxon>Bacteria</taxon>
        <taxon>Pseudomonadati</taxon>
        <taxon>Pseudomonadota</taxon>
        <taxon>Alphaproteobacteria</taxon>
        <taxon>Rhodospirillales</taxon>
        <taxon>Dongiaceae</taxon>
        <taxon>Dongia</taxon>
    </lineage>
</organism>
<dbReference type="PROSITE" id="PS51462">
    <property type="entry name" value="NUDIX"/>
    <property type="match status" value="1"/>
</dbReference>
<dbReference type="InterPro" id="IPR039121">
    <property type="entry name" value="NUDT19"/>
</dbReference>
<evidence type="ECO:0000256" key="5">
    <source>
        <dbReference type="ARBA" id="ARBA00022842"/>
    </source>
</evidence>
<keyword evidence="9" id="KW-1185">Reference proteome</keyword>
<dbReference type="EMBL" id="SNYW01000011">
    <property type="protein sequence ID" value="TDQ80582.1"/>
    <property type="molecule type" value="Genomic_DNA"/>
</dbReference>
<comment type="cofactor">
    <cofactor evidence="2">
        <name>Mg(2+)</name>
        <dbReference type="ChEBI" id="CHEBI:18420"/>
    </cofactor>
</comment>
<evidence type="ECO:0000256" key="2">
    <source>
        <dbReference type="ARBA" id="ARBA00001946"/>
    </source>
</evidence>
<evidence type="ECO:0000313" key="9">
    <source>
        <dbReference type="Proteomes" id="UP000295783"/>
    </source>
</evidence>
<proteinExistence type="predicted"/>
<dbReference type="Gene3D" id="3.90.79.10">
    <property type="entry name" value="Nucleoside Triphosphate Pyrophosphohydrolase"/>
    <property type="match status" value="1"/>
</dbReference>
<dbReference type="InterPro" id="IPR015797">
    <property type="entry name" value="NUDIX_hydrolase-like_dom_sf"/>
</dbReference>
<dbReference type="GO" id="GO:0046872">
    <property type="term" value="F:metal ion binding"/>
    <property type="evidence" value="ECO:0007669"/>
    <property type="project" value="UniProtKB-KW"/>
</dbReference>
<protein>
    <recommendedName>
        <fullName evidence="7">Nudix hydrolase domain-containing protein</fullName>
    </recommendedName>
</protein>
<keyword evidence="6" id="KW-0464">Manganese</keyword>
<dbReference type="Proteomes" id="UP000295783">
    <property type="component" value="Unassembled WGS sequence"/>
</dbReference>
<dbReference type="GO" id="GO:0016818">
    <property type="term" value="F:hydrolase activity, acting on acid anhydrides, in phosphorus-containing anhydrides"/>
    <property type="evidence" value="ECO:0007669"/>
    <property type="project" value="InterPro"/>
</dbReference>
<keyword evidence="3" id="KW-0479">Metal-binding</keyword>
<keyword evidence="4" id="KW-0378">Hydrolase</keyword>
<dbReference type="AlphaFoldDB" id="A0A4R6WJK8"/>